<accession>A0A2A2AMB5</accession>
<dbReference type="AlphaFoldDB" id="A0A2A2AMB5"/>
<reference evidence="2 3" key="1">
    <citation type="submission" date="2017-08" db="EMBL/GenBank/DDBJ databases">
        <title>WGS of Clinical strains of the CDC Group NO-1 linked to zoonotic infections in humans.</title>
        <authorList>
            <person name="Bernier A.-M."/>
            <person name="Bernard K."/>
        </authorList>
    </citation>
    <scope>NUCLEOTIDE SEQUENCE [LARGE SCALE GENOMIC DNA]</scope>
    <source>
        <strain evidence="2 3">NML120219</strain>
    </source>
</reference>
<gene>
    <name evidence="2" type="ORF">CK621_14520</name>
</gene>
<evidence type="ECO:0000313" key="3">
    <source>
        <dbReference type="Proteomes" id="UP000218439"/>
    </source>
</evidence>
<keyword evidence="1" id="KW-0732">Signal</keyword>
<feature type="chain" id="PRO_5012629603" evidence="1">
    <location>
        <begin position="24"/>
        <end position="357"/>
    </location>
</feature>
<comment type="caution">
    <text evidence="2">The sequence shown here is derived from an EMBL/GenBank/DDBJ whole genome shotgun (WGS) entry which is preliminary data.</text>
</comment>
<evidence type="ECO:0000313" key="2">
    <source>
        <dbReference type="EMBL" id="PAT39720.1"/>
    </source>
</evidence>
<dbReference type="Proteomes" id="UP000218439">
    <property type="component" value="Unassembled WGS sequence"/>
</dbReference>
<sequence length="357" mass="38111">MHTLHTLNLAAALALLLAAPVLAQDGHQPQSEPTQAEQQATAFDNWLEQASPRIAWRNDTINAIVQRMAPQLEHLPEGDAITVQLALGLHRMSDTQLQAATAYPTLLGLETAIHHSIATPAGDLDSGMGKAWLGDEVNLVFVPITPCRIADSRKATQGKLQRNVTRTYTNYGSLSQGGDSGCNNPASSVMRAGDPGALALTVTATQAEGSGHLSLGPWNHSSSTSVLNFRPGVAIANSTVVKTAGTYSSQLPDFQITASQNVHVIVDLLGFYLPNEPAALDCKTTEYGSYYGISARQCEAGYARISTLCRIVSEHSALQGTRDFFYEDSGCTYTTGMGSVTIEAASYCCRIRGRGRN</sequence>
<evidence type="ECO:0000256" key="1">
    <source>
        <dbReference type="SAM" id="SignalP"/>
    </source>
</evidence>
<protein>
    <submittedName>
        <fullName evidence="2">Uncharacterized protein</fullName>
    </submittedName>
</protein>
<proteinExistence type="predicted"/>
<organism evidence="2 3">
    <name type="scientific">Vandammella animalimorsus</name>
    <dbReference type="NCBI Taxonomy" id="2029117"/>
    <lineage>
        <taxon>Bacteria</taxon>
        <taxon>Pseudomonadati</taxon>
        <taxon>Pseudomonadota</taxon>
        <taxon>Betaproteobacteria</taxon>
        <taxon>Burkholderiales</taxon>
        <taxon>Comamonadaceae</taxon>
        <taxon>Vandammella</taxon>
    </lineage>
</organism>
<name>A0A2A2AMB5_9BURK</name>
<feature type="signal peptide" evidence="1">
    <location>
        <begin position="1"/>
        <end position="23"/>
    </location>
</feature>
<dbReference type="EMBL" id="NSJE01000042">
    <property type="protein sequence ID" value="PAT39720.1"/>
    <property type="molecule type" value="Genomic_DNA"/>
</dbReference>